<dbReference type="Gene3D" id="3.30.300.20">
    <property type="match status" value="1"/>
</dbReference>
<dbReference type="InterPro" id="IPR000073">
    <property type="entry name" value="AB_hydrolase_1"/>
</dbReference>
<feature type="domain" description="AB hydrolase-1" evidence="2">
    <location>
        <begin position="39"/>
        <end position="241"/>
    </location>
</feature>
<dbReference type="EMBL" id="JAPNKA010000001">
    <property type="protein sequence ID" value="MCY1082797.1"/>
    <property type="molecule type" value="Genomic_DNA"/>
</dbReference>
<protein>
    <submittedName>
        <fullName evidence="3">Bifunctional alpha/beta hydrolase/OsmC family protein</fullName>
    </submittedName>
</protein>
<proteinExistence type="predicted"/>
<evidence type="ECO:0000259" key="2">
    <source>
        <dbReference type="Pfam" id="PF12697"/>
    </source>
</evidence>
<dbReference type="Pfam" id="PF12697">
    <property type="entry name" value="Abhydrolase_6"/>
    <property type="match status" value="1"/>
</dbReference>
<dbReference type="PANTHER" id="PTHR39624">
    <property type="entry name" value="PROTEIN INVOLVED IN RIMO-MEDIATED BETA-METHYLTHIOLATION OF RIBOSOMAL PROTEIN S12 YCAO"/>
    <property type="match status" value="1"/>
</dbReference>
<keyword evidence="4" id="KW-1185">Reference proteome</keyword>
<dbReference type="Pfam" id="PF02566">
    <property type="entry name" value="OsmC"/>
    <property type="match status" value="1"/>
</dbReference>
<dbReference type="SUPFAM" id="SSF53474">
    <property type="entry name" value="alpha/beta-Hydrolases"/>
    <property type="match status" value="1"/>
</dbReference>
<dbReference type="GO" id="GO:0016787">
    <property type="term" value="F:hydrolase activity"/>
    <property type="evidence" value="ECO:0007669"/>
    <property type="project" value="UniProtKB-KW"/>
</dbReference>
<keyword evidence="3" id="KW-0378">Hydrolase</keyword>
<dbReference type="PANTHER" id="PTHR39624:SF2">
    <property type="entry name" value="OSMC-LIKE PROTEIN"/>
    <property type="match status" value="1"/>
</dbReference>
<name>A0ABT4AM75_9BACT</name>
<dbReference type="Gene3D" id="3.40.50.1820">
    <property type="entry name" value="alpha/beta hydrolase"/>
    <property type="match status" value="1"/>
</dbReference>
<feature type="region of interest" description="Disordered" evidence="1">
    <location>
        <begin position="413"/>
        <end position="453"/>
    </location>
</feature>
<evidence type="ECO:0000256" key="1">
    <source>
        <dbReference type="SAM" id="MobiDB-lite"/>
    </source>
</evidence>
<feature type="compositionally biased region" description="Low complexity" evidence="1">
    <location>
        <begin position="416"/>
        <end position="453"/>
    </location>
</feature>
<accession>A0ABT4AM75</accession>
<reference evidence="3 4" key="1">
    <citation type="submission" date="2022-11" db="EMBL/GenBank/DDBJ databases">
        <title>Minimal conservation of predation-associated metabolite biosynthetic gene clusters underscores biosynthetic potential of Myxococcota including descriptions for ten novel species: Archangium lansinium sp. nov., Myxococcus landrumus sp. nov., Nannocystis bai.</title>
        <authorList>
            <person name="Ahearne A."/>
            <person name="Stevens C."/>
            <person name="Phillips K."/>
        </authorList>
    </citation>
    <scope>NUCLEOTIDE SEQUENCE [LARGE SCALE GENOMIC DNA]</scope>
    <source>
        <strain evidence="3 4">MIWBW</strain>
    </source>
</reference>
<gene>
    <name evidence="3" type="ORF">OV287_50940</name>
</gene>
<dbReference type="RefSeq" id="WP_267541352.1">
    <property type="nucleotide sequence ID" value="NZ_JAPNKA010000001.1"/>
</dbReference>
<dbReference type="Proteomes" id="UP001207654">
    <property type="component" value="Unassembled WGS sequence"/>
</dbReference>
<dbReference type="InterPro" id="IPR015946">
    <property type="entry name" value="KH_dom-like_a/b"/>
</dbReference>
<dbReference type="InterPro" id="IPR003718">
    <property type="entry name" value="OsmC/Ohr_fam"/>
</dbReference>
<dbReference type="InterPro" id="IPR036102">
    <property type="entry name" value="OsmC/Ohrsf"/>
</dbReference>
<sequence length="453" mass="48788">MRVIEMETRTERVIFQGAGGRRLEARLELPARRPVAYALFAHCFTCGGDVFPARAISQALAEHGLAVLRFDFTEEGGTTPTTHDFSDVEDVLAAVAHLRTTREAPRLLIGHSLGGTAVLHAAGEVPEARAVATIGAPYELGEVHGLLAPVLKQARERGEARVELGEGAMRISRSFLDALTESPMEEVLQRLGRALLVLHAPGDGVVGMRSAQRIYEAARQPKSLLALEGADHLLSRPEDARFAAAVLGAWAGRYVGSREVEAQREAGPELSQGIVEVHEAGEGFFAQDIRVGRHRLRADEPTAYGGEDTGPSPYGLLAAALGACTAMTLRVYARNKGWPLEHVSVRLRHSKVHAEDCQNCETKEGKVDRIDRTVTLEGPLSAEQRQRLVQMADRCPVHRTMESEIDVQTFLDDGATSNATPSNTTPSNTTPSNTSPSPPTSDNNPSPSGRGTG</sequence>
<dbReference type="SUPFAM" id="SSF82784">
    <property type="entry name" value="OsmC-like"/>
    <property type="match status" value="1"/>
</dbReference>
<comment type="caution">
    <text evidence="3">The sequence shown here is derived from an EMBL/GenBank/DDBJ whole genome shotgun (WGS) entry which is preliminary data.</text>
</comment>
<dbReference type="InterPro" id="IPR029058">
    <property type="entry name" value="AB_hydrolase_fold"/>
</dbReference>
<evidence type="ECO:0000313" key="4">
    <source>
        <dbReference type="Proteomes" id="UP001207654"/>
    </source>
</evidence>
<organism evidence="3 4">
    <name type="scientific">Archangium lansingense</name>
    <dbReference type="NCBI Taxonomy" id="2995310"/>
    <lineage>
        <taxon>Bacteria</taxon>
        <taxon>Pseudomonadati</taxon>
        <taxon>Myxococcota</taxon>
        <taxon>Myxococcia</taxon>
        <taxon>Myxococcales</taxon>
        <taxon>Cystobacterineae</taxon>
        <taxon>Archangiaceae</taxon>
        <taxon>Archangium</taxon>
    </lineage>
</organism>
<evidence type="ECO:0000313" key="3">
    <source>
        <dbReference type="EMBL" id="MCY1082797.1"/>
    </source>
</evidence>